<dbReference type="EMBL" id="AOKY01000023">
    <property type="protein sequence ID" value="KDB27976.1"/>
    <property type="molecule type" value="Genomic_DNA"/>
</dbReference>
<dbReference type="InterPro" id="IPR001753">
    <property type="entry name" value="Enoyl-CoA_hydra/iso"/>
</dbReference>
<dbReference type="InterPro" id="IPR014748">
    <property type="entry name" value="Enoyl-CoA_hydra_C"/>
</dbReference>
<keyword evidence="3" id="KW-1185">Reference proteome</keyword>
<evidence type="ECO:0000313" key="2">
    <source>
        <dbReference type="EMBL" id="KDB27976.1"/>
    </source>
</evidence>
<dbReference type="CDD" id="cd06558">
    <property type="entry name" value="crotonase-like"/>
    <property type="match status" value="1"/>
</dbReference>
<dbReference type="Proteomes" id="UP000024533">
    <property type="component" value="Unassembled WGS sequence"/>
</dbReference>
<reference evidence="2 3" key="1">
    <citation type="submission" date="2014-02" db="EMBL/GenBank/DDBJ databases">
        <title>The Genome Sequence of Trichophyton interdigitale MR816.</title>
        <authorList>
            <consortium name="The Broad Institute Genomics Platform"/>
            <person name="Cuomo C.A."/>
            <person name="White T.C."/>
            <person name="Graser Y."/>
            <person name="Martinez-Rossi N."/>
            <person name="Heitman J."/>
            <person name="Young S.K."/>
            <person name="Zeng Q."/>
            <person name="Gargeya S."/>
            <person name="Abouelleil A."/>
            <person name="Alvarado L."/>
            <person name="Chapman S.B."/>
            <person name="Gainer-Dewar J."/>
            <person name="Goldberg J."/>
            <person name="Griggs A."/>
            <person name="Gujja S."/>
            <person name="Hansen M."/>
            <person name="Howarth C."/>
            <person name="Imamovic A."/>
            <person name="Larimer J."/>
            <person name="Martinez D."/>
            <person name="Murphy C."/>
            <person name="Pearson M.D."/>
            <person name="Persinoti G."/>
            <person name="Poon T."/>
            <person name="Priest M."/>
            <person name="Roberts A.D."/>
            <person name="Saif S."/>
            <person name="Shea T.D."/>
            <person name="Sykes S.N."/>
            <person name="Wortman J."/>
            <person name="Nusbaum C."/>
            <person name="Birren B."/>
        </authorList>
    </citation>
    <scope>NUCLEOTIDE SEQUENCE [LARGE SCALE GENOMIC DNA]</scope>
    <source>
        <strain evidence="2 3">MR816</strain>
    </source>
</reference>
<dbReference type="HOGENOM" id="CLU_009834_7_2_1"/>
<dbReference type="InterPro" id="IPR029045">
    <property type="entry name" value="ClpP/crotonase-like_dom_sf"/>
</dbReference>
<dbReference type="PANTHER" id="PTHR43684:SF4">
    <property type="entry name" value="ENOYL-COA HYDRATASE_ISOMERASE FAMILY PROTEIN (AFU_ORTHOLOGUE AFUA_1G01890)"/>
    <property type="match status" value="1"/>
</dbReference>
<comment type="similarity">
    <text evidence="1">Belongs to the enoyl-CoA hydratase/isomerase family.</text>
</comment>
<gene>
    <name evidence="2" type="ORF">H109_00240</name>
</gene>
<name>A0A059JJA5_TRIIM</name>
<dbReference type="STRING" id="1215338.A0A059JJA5"/>
<dbReference type="OMA" id="NAYTEQM"/>
<comment type="caution">
    <text evidence="2">The sequence shown here is derived from an EMBL/GenBank/DDBJ whole genome shotgun (WGS) entry which is preliminary data.</text>
</comment>
<protein>
    <recommendedName>
        <fullName evidence="4">Enoyl-CoA hydratase</fullName>
    </recommendedName>
</protein>
<dbReference type="PANTHER" id="PTHR43684">
    <property type="match status" value="1"/>
</dbReference>
<evidence type="ECO:0008006" key="4">
    <source>
        <dbReference type="Google" id="ProtNLM"/>
    </source>
</evidence>
<dbReference type="Gene3D" id="1.10.12.10">
    <property type="entry name" value="Lyase 2-enoyl-coa Hydratase, Chain A, domain 2"/>
    <property type="match status" value="1"/>
</dbReference>
<dbReference type="OrthoDB" id="2018133at2759"/>
<evidence type="ECO:0000313" key="3">
    <source>
        <dbReference type="Proteomes" id="UP000024533"/>
    </source>
</evidence>
<sequence>MSPSLPESYAALPTEHIKLSHVPASSPTPTPVLLLTLHRPEKLNAYTEQMSREIASVFGMVDIDDRVKAVVMTGSGNKAFCAGADLDIGFKGMGTGGAAAREKDHRDGGGRIALAIHNCRKPTIAAINGSAVGIGITMTLPATIRVATAKAKIGFVFSRRGIIMEAVSSFFLPRLIGYSRALHVVTTGLAYPAEHPLLKDLFSELLPTPEATLARALEIADDIARNTSTISTSLMRDLMYRGPDSAEATHLLDSSLIYPLFGNRDNEEGVKSFFEKRSPQFKGSFNNPKDVPAAYPWWKQVDVSPPKLASKL</sequence>
<evidence type="ECO:0000256" key="1">
    <source>
        <dbReference type="ARBA" id="ARBA00005254"/>
    </source>
</evidence>
<dbReference type="Gene3D" id="3.90.226.10">
    <property type="entry name" value="2-enoyl-CoA Hydratase, Chain A, domain 1"/>
    <property type="match status" value="1"/>
</dbReference>
<proteinExistence type="inferred from homology"/>
<dbReference type="SUPFAM" id="SSF52096">
    <property type="entry name" value="ClpP/crotonase"/>
    <property type="match status" value="1"/>
</dbReference>
<dbReference type="Pfam" id="PF00378">
    <property type="entry name" value="ECH_1"/>
    <property type="match status" value="1"/>
</dbReference>
<accession>A0A059JJA5</accession>
<organism evidence="2 3">
    <name type="scientific">Trichophyton interdigitale (strain MR816)</name>
    <dbReference type="NCBI Taxonomy" id="1215338"/>
    <lineage>
        <taxon>Eukaryota</taxon>
        <taxon>Fungi</taxon>
        <taxon>Dikarya</taxon>
        <taxon>Ascomycota</taxon>
        <taxon>Pezizomycotina</taxon>
        <taxon>Eurotiomycetes</taxon>
        <taxon>Eurotiomycetidae</taxon>
        <taxon>Onygenales</taxon>
        <taxon>Arthrodermataceae</taxon>
        <taxon>Trichophyton</taxon>
    </lineage>
</organism>
<dbReference type="InterPro" id="IPR051053">
    <property type="entry name" value="ECH/Chromodomain_protein"/>
</dbReference>
<dbReference type="AlphaFoldDB" id="A0A059JJA5"/>